<evidence type="ECO:0000313" key="3">
    <source>
        <dbReference type="Proteomes" id="UP000199534"/>
    </source>
</evidence>
<dbReference type="Proteomes" id="UP000199534">
    <property type="component" value="Unassembled WGS sequence"/>
</dbReference>
<name>A0A1I6HCM4_9FLAO</name>
<protein>
    <submittedName>
        <fullName evidence="2">Predicted membrane protein</fullName>
    </submittedName>
</protein>
<keyword evidence="1" id="KW-0472">Membrane</keyword>
<feature type="transmembrane region" description="Helical" evidence="1">
    <location>
        <begin position="38"/>
        <end position="58"/>
    </location>
</feature>
<dbReference type="EMBL" id="FOYQ01000002">
    <property type="protein sequence ID" value="SFR52047.1"/>
    <property type="molecule type" value="Genomic_DNA"/>
</dbReference>
<evidence type="ECO:0000256" key="1">
    <source>
        <dbReference type="SAM" id="Phobius"/>
    </source>
</evidence>
<feature type="transmembrane region" description="Helical" evidence="1">
    <location>
        <begin position="96"/>
        <end position="116"/>
    </location>
</feature>
<keyword evidence="1" id="KW-1133">Transmembrane helix</keyword>
<feature type="transmembrane region" description="Helical" evidence="1">
    <location>
        <begin position="64"/>
        <end position="84"/>
    </location>
</feature>
<dbReference type="AlphaFoldDB" id="A0A1I6HCM4"/>
<feature type="transmembrane region" description="Helical" evidence="1">
    <location>
        <begin position="6"/>
        <end position="26"/>
    </location>
</feature>
<proteinExistence type="predicted"/>
<keyword evidence="3" id="KW-1185">Reference proteome</keyword>
<gene>
    <name evidence="2" type="ORF">SAMN04490243_2546</name>
</gene>
<sequence>MPHDFTGWIHTLAALVALVSGSLILAKTKGTRWHRRTGRVYGIAMLTVCATSFMIYRLHNSFGILHFFALVSTITLILGMLPLYRKGVKNAIVRHLAWMYWSVIGLYSAFIAEILTRVPRLVGIDTNFGMFYGIVGLSAGLVGFIGAYYFKRKIGNWEEAYGWVK</sequence>
<reference evidence="2 3" key="1">
    <citation type="submission" date="2016-10" db="EMBL/GenBank/DDBJ databases">
        <authorList>
            <person name="de Groot N.N."/>
        </authorList>
    </citation>
    <scope>NUCLEOTIDE SEQUENCE [LARGE SCALE GENOMIC DNA]</scope>
    <source>
        <strain evidence="2 3">DSM 21019</strain>
    </source>
</reference>
<feature type="transmembrane region" description="Helical" evidence="1">
    <location>
        <begin position="128"/>
        <end position="150"/>
    </location>
</feature>
<dbReference type="OrthoDB" id="6385003at2"/>
<organism evidence="2 3">
    <name type="scientific">Robiginitalea myxolifaciens</name>
    <dbReference type="NCBI Taxonomy" id="400055"/>
    <lineage>
        <taxon>Bacteria</taxon>
        <taxon>Pseudomonadati</taxon>
        <taxon>Bacteroidota</taxon>
        <taxon>Flavobacteriia</taxon>
        <taxon>Flavobacteriales</taxon>
        <taxon>Flavobacteriaceae</taxon>
        <taxon>Robiginitalea</taxon>
    </lineage>
</organism>
<accession>A0A1I6HCM4</accession>
<dbReference type="InterPro" id="IPR018750">
    <property type="entry name" value="DUF2306_membrane"/>
</dbReference>
<dbReference type="Pfam" id="PF10067">
    <property type="entry name" value="DUF2306"/>
    <property type="match status" value="1"/>
</dbReference>
<keyword evidence="1" id="KW-0812">Transmembrane</keyword>
<dbReference type="RefSeq" id="WP_092982932.1">
    <property type="nucleotide sequence ID" value="NZ_FOYQ01000002.1"/>
</dbReference>
<dbReference type="STRING" id="400055.SAMN04490243_2546"/>
<evidence type="ECO:0000313" key="2">
    <source>
        <dbReference type="EMBL" id="SFR52047.1"/>
    </source>
</evidence>